<feature type="compositionally biased region" description="Polar residues" evidence="5">
    <location>
        <begin position="445"/>
        <end position="462"/>
    </location>
</feature>
<dbReference type="EMBL" id="UINC01029134">
    <property type="protein sequence ID" value="SVB11353.1"/>
    <property type="molecule type" value="Genomic_DNA"/>
</dbReference>
<feature type="region of interest" description="Disordered" evidence="5">
    <location>
        <begin position="435"/>
        <end position="462"/>
    </location>
</feature>
<evidence type="ECO:0000256" key="1">
    <source>
        <dbReference type="ARBA" id="ARBA00004370"/>
    </source>
</evidence>
<name>A0A382BDP6_9ZZZZ</name>
<protein>
    <recommendedName>
        <fullName evidence="7">HemY N-terminal domain-containing protein</fullName>
    </recommendedName>
</protein>
<dbReference type="PIRSF" id="PIRSF031802">
    <property type="entry name" value="UCP031802"/>
    <property type="match status" value="1"/>
</dbReference>
<evidence type="ECO:0000256" key="4">
    <source>
        <dbReference type="ARBA" id="ARBA00023136"/>
    </source>
</evidence>
<feature type="domain" description="HemY N-terminal" evidence="7">
    <location>
        <begin position="26"/>
        <end position="132"/>
    </location>
</feature>
<keyword evidence="2 6" id="KW-0812">Transmembrane</keyword>
<keyword evidence="3 6" id="KW-1133">Transmembrane helix</keyword>
<dbReference type="GO" id="GO:0016020">
    <property type="term" value="C:membrane"/>
    <property type="evidence" value="ECO:0007669"/>
    <property type="project" value="UniProtKB-SubCell"/>
</dbReference>
<comment type="subcellular location">
    <subcellularLocation>
        <location evidence="1">Membrane</location>
    </subcellularLocation>
</comment>
<evidence type="ECO:0000313" key="8">
    <source>
        <dbReference type="EMBL" id="SVB11353.1"/>
    </source>
</evidence>
<evidence type="ECO:0000256" key="6">
    <source>
        <dbReference type="SAM" id="Phobius"/>
    </source>
</evidence>
<evidence type="ECO:0000256" key="3">
    <source>
        <dbReference type="ARBA" id="ARBA00022989"/>
    </source>
</evidence>
<gene>
    <name evidence="8" type="ORF">METZ01_LOCUS164207</name>
</gene>
<accession>A0A382BDP6</accession>
<dbReference type="Gene3D" id="1.25.40.10">
    <property type="entry name" value="Tetratricopeptide repeat domain"/>
    <property type="match status" value="1"/>
</dbReference>
<dbReference type="Pfam" id="PF07219">
    <property type="entry name" value="HemY_N"/>
    <property type="match status" value="1"/>
</dbReference>
<dbReference type="InterPro" id="IPR010817">
    <property type="entry name" value="HemY_N"/>
</dbReference>
<proteinExistence type="predicted"/>
<feature type="transmembrane region" description="Helical" evidence="6">
    <location>
        <begin position="37"/>
        <end position="62"/>
    </location>
</feature>
<sequence length="462" mass="51035">MLRTVWFIILLALVSLGAALIADTPGTVSLRWLGYQIEASIGILFSGAIITSLFLATTFRILSYIRRAPKRARNARRDWRRGRGYKALTQGMLAVAAGDAAEAKRLSKKAENLLAEPNLTMLLSAQSAQLSGDEKAAGKFFEAMTEKSETKYLGLSGQLKQAIQEGDQNMALELAEKASHLNPKTDTVTATLFDLQIKNSDWEKAEETVKKLIKQKTIDSHTGRRHRAILLYQRSLEDEFDGKLGEALQQAQKAINLAPDFVPAAVRTARLLEGAGKRRKAAAILEESWVSNPHPHLAEVMNDLAPGAGPQEKMRTLENLAKYNKDHEESHIAIAKSALAASMWQEAREHLEAASGTNPSARICRYMAELVEAENGDVEGSRAWLRRASISEPDRAWVCDDCGNTVAEWEPVCGQCEKFDGLLWKAPARVTRIDKNERGDDDTPTLESVSHTVTNNTFDSEI</sequence>
<dbReference type="SUPFAM" id="SSF48452">
    <property type="entry name" value="TPR-like"/>
    <property type="match status" value="2"/>
</dbReference>
<keyword evidence="4 6" id="KW-0472">Membrane</keyword>
<dbReference type="InterPro" id="IPR011990">
    <property type="entry name" value="TPR-like_helical_dom_sf"/>
</dbReference>
<dbReference type="InterPro" id="IPR016982">
    <property type="entry name" value="Mms48"/>
</dbReference>
<evidence type="ECO:0000256" key="2">
    <source>
        <dbReference type="ARBA" id="ARBA00022692"/>
    </source>
</evidence>
<evidence type="ECO:0000256" key="5">
    <source>
        <dbReference type="SAM" id="MobiDB-lite"/>
    </source>
</evidence>
<dbReference type="AlphaFoldDB" id="A0A382BDP6"/>
<reference evidence="8" key="1">
    <citation type="submission" date="2018-05" db="EMBL/GenBank/DDBJ databases">
        <authorList>
            <person name="Lanie J.A."/>
            <person name="Ng W.-L."/>
            <person name="Kazmierczak K.M."/>
            <person name="Andrzejewski T.M."/>
            <person name="Davidsen T.M."/>
            <person name="Wayne K.J."/>
            <person name="Tettelin H."/>
            <person name="Glass J.I."/>
            <person name="Rusch D."/>
            <person name="Podicherti R."/>
            <person name="Tsui H.-C.T."/>
            <person name="Winkler M.E."/>
        </authorList>
    </citation>
    <scope>NUCLEOTIDE SEQUENCE</scope>
</reference>
<organism evidence="8">
    <name type="scientific">marine metagenome</name>
    <dbReference type="NCBI Taxonomy" id="408172"/>
    <lineage>
        <taxon>unclassified sequences</taxon>
        <taxon>metagenomes</taxon>
        <taxon>ecological metagenomes</taxon>
    </lineage>
</organism>
<evidence type="ECO:0000259" key="7">
    <source>
        <dbReference type="Pfam" id="PF07219"/>
    </source>
</evidence>